<evidence type="ECO:0000256" key="2">
    <source>
        <dbReference type="PROSITE-ProRule" id="PRU00703"/>
    </source>
</evidence>
<keyword evidence="1 2" id="KW-0129">CBS domain</keyword>
<dbReference type="Pfam" id="PF00571">
    <property type="entry name" value="CBS"/>
    <property type="match status" value="2"/>
</dbReference>
<dbReference type="SMART" id="SM00116">
    <property type="entry name" value="CBS"/>
    <property type="match status" value="2"/>
</dbReference>
<reference evidence="5" key="1">
    <citation type="journal article" date="2019" name="Int. J. Syst. Evol. Microbiol.">
        <title>The Global Catalogue of Microorganisms (GCM) 10K type strain sequencing project: providing services to taxonomists for standard genome sequencing and annotation.</title>
        <authorList>
            <consortium name="The Broad Institute Genomics Platform"/>
            <consortium name="The Broad Institute Genome Sequencing Center for Infectious Disease"/>
            <person name="Wu L."/>
            <person name="Ma J."/>
        </authorList>
    </citation>
    <scope>NUCLEOTIDE SEQUENCE [LARGE SCALE GENOMIC DNA]</scope>
    <source>
        <strain evidence="5">JCM 17933</strain>
    </source>
</reference>
<gene>
    <name evidence="4" type="ORF">GCM10023191_066020</name>
</gene>
<protein>
    <recommendedName>
        <fullName evidence="3">CBS domain-containing protein</fullName>
    </recommendedName>
</protein>
<evidence type="ECO:0000256" key="1">
    <source>
        <dbReference type="ARBA" id="ARBA00023122"/>
    </source>
</evidence>
<dbReference type="EMBL" id="BAABHF010000041">
    <property type="protein sequence ID" value="GAA4507516.1"/>
    <property type="molecule type" value="Genomic_DNA"/>
</dbReference>
<dbReference type="Proteomes" id="UP001500503">
    <property type="component" value="Unassembled WGS sequence"/>
</dbReference>
<feature type="domain" description="CBS" evidence="3">
    <location>
        <begin position="13"/>
        <end position="71"/>
    </location>
</feature>
<evidence type="ECO:0000313" key="4">
    <source>
        <dbReference type="EMBL" id="GAA4507516.1"/>
    </source>
</evidence>
<proteinExistence type="predicted"/>
<comment type="caution">
    <text evidence="4">The sequence shown here is derived from an EMBL/GenBank/DDBJ whole genome shotgun (WGS) entry which is preliminary data.</text>
</comment>
<dbReference type="CDD" id="cd02205">
    <property type="entry name" value="CBS_pair_SF"/>
    <property type="match status" value="1"/>
</dbReference>
<dbReference type="InterPro" id="IPR046342">
    <property type="entry name" value="CBS_dom_sf"/>
</dbReference>
<dbReference type="PROSITE" id="PS51371">
    <property type="entry name" value="CBS"/>
    <property type="match status" value="2"/>
</dbReference>
<dbReference type="SUPFAM" id="SSF54631">
    <property type="entry name" value="CBS-domain pair"/>
    <property type="match status" value="1"/>
</dbReference>
<dbReference type="PANTHER" id="PTHR43080:SF2">
    <property type="entry name" value="CBS DOMAIN-CONTAINING PROTEIN"/>
    <property type="match status" value="1"/>
</dbReference>
<accession>A0ABP8QQR5</accession>
<keyword evidence="5" id="KW-1185">Reference proteome</keyword>
<evidence type="ECO:0000313" key="5">
    <source>
        <dbReference type="Proteomes" id="UP001500503"/>
    </source>
</evidence>
<dbReference type="PANTHER" id="PTHR43080">
    <property type="entry name" value="CBS DOMAIN-CONTAINING PROTEIN CBSX3, MITOCHONDRIAL"/>
    <property type="match status" value="1"/>
</dbReference>
<name>A0ABP8QQR5_9ACTN</name>
<organism evidence="4 5">
    <name type="scientific">Actinoallomurus oryzae</name>
    <dbReference type="NCBI Taxonomy" id="502180"/>
    <lineage>
        <taxon>Bacteria</taxon>
        <taxon>Bacillati</taxon>
        <taxon>Actinomycetota</taxon>
        <taxon>Actinomycetes</taxon>
        <taxon>Streptosporangiales</taxon>
        <taxon>Thermomonosporaceae</taxon>
        <taxon>Actinoallomurus</taxon>
    </lineage>
</organism>
<feature type="domain" description="CBS" evidence="3">
    <location>
        <begin position="79"/>
        <end position="136"/>
    </location>
</feature>
<dbReference type="RefSeq" id="WP_345470523.1">
    <property type="nucleotide sequence ID" value="NZ_BAABHF010000041.1"/>
</dbReference>
<evidence type="ECO:0000259" key="3">
    <source>
        <dbReference type="PROSITE" id="PS51371"/>
    </source>
</evidence>
<sequence length="159" mass="17017">MTALEKRSVAEMMSTSVLAVTPDESILMAWELMTQGHYHHLPVIDSDGHCVGILMTETLARNWPVGGPDQVRHPVKDLLTGAPPPGVNPDDPIAVAAHRMLHGETDVVPVVNDDGRLVGLLTATDLIAALAGEKEPCQKTSAVTPSLFRLEPVPQQPVP</sequence>
<dbReference type="InterPro" id="IPR051257">
    <property type="entry name" value="Diverse_CBS-Domain"/>
</dbReference>
<dbReference type="InterPro" id="IPR000644">
    <property type="entry name" value="CBS_dom"/>
</dbReference>
<dbReference type="Gene3D" id="3.10.580.10">
    <property type="entry name" value="CBS-domain"/>
    <property type="match status" value="1"/>
</dbReference>